<gene>
    <name evidence="1" type="ORF">J0A65_05595</name>
</gene>
<evidence type="ECO:0000313" key="1">
    <source>
        <dbReference type="EMBL" id="MBN7819328.1"/>
    </source>
</evidence>
<accession>A0ABS3CQG4</accession>
<dbReference type="Proteomes" id="UP000663992">
    <property type="component" value="Unassembled WGS sequence"/>
</dbReference>
<name>A0ABS3CQG4_9ALTE</name>
<dbReference type="Gene3D" id="1.10.3210.10">
    <property type="entry name" value="Hypothetical protein af1432"/>
    <property type="match status" value="1"/>
</dbReference>
<dbReference type="EMBL" id="JAFKCS010000003">
    <property type="protein sequence ID" value="MBN7819328.1"/>
    <property type="molecule type" value="Genomic_DNA"/>
</dbReference>
<protein>
    <submittedName>
        <fullName evidence="1">Uncharacterized protein</fullName>
    </submittedName>
</protein>
<comment type="caution">
    <text evidence="1">The sequence shown here is derived from an EMBL/GenBank/DDBJ whole genome shotgun (WGS) entry which is preliminary data.</text>
</comment>
<organism evidence="1 2">
    <name type="scientific">Bowmanella yangjiangensis</name>
    <dbReference type="NCBI Taxonomy" id="2811230"/>
    <lineage>
        <taxon>Bacteria</taxon>
        <taxon>Pseudomonadati</taxon>
        <taxon>Pseudomonadota</taxon>
        <taxon>Gammaproteobacteria</taxon>
        <taxon>Alteromonadales</taxon>
        <taxon>Alteromonadaceae</taxon>
        <taxon>Bowmanella</taxon>
    </lineage>
</organism>
<dbReference type="SUPFAM" id="SSF109604">
    <property type="entry name" value="HD-domain/PDEase-like"/>
    <property type="match status" value="1"/>
</dbReference>
<keyword evidence="2" id="KW-1185">Reference proteome</keyword>
<sequence length="429" mass="49375">MKRTQYYDPLYGKVELPTIFSDLIKQPVILRLQSIGLMNFRSLSKLSLTSITRLEHSIGTAILVDIMSKNEPRVRLKYNEYICSAIYHDISCASFGHAVEWAIARYKDFDHVEIADWIIPGNSSINVNKPVRSGISPVGFLTKNLESSYKIDPKIVKSIIDGEESCVINSETMDLDNIDNVSRMALYIGLDFDKNLPISLATNLRLSEDAKYFKIDKTNLYLVENWMDVRAKVYHDFIYSSDYISYEYMIFELVGKLYKSGGELALRQLTNLTDNELLKFSLELEESRDVSTKLMNYDLPDCISIISTKNFDSIFLRENEAELHELITFIVNELSLLKLEVNEKDIGIHITTDNRKTSRRVIIMCDNELIELGDDVRKVLFGIIIKNKNLLKLSEKITNILHKKIEEVFGNSKIEKKFIANENLSLFDE</sequence>
<proteinExistence type="predicted"/>
<reference evidence="1 2" key="1">
    <citation type="submission" date="2021-03" db="EMBL/GenBank/DDBJ databases">
        <title>novel species isolated from a fishpond in China.</title>
        <authorList>
            <person name="Lu H."/>
            <person name="Cai Z."/>
        </authorList>
    </citation>
    <scope>NUCLEOTIDE SEQUENCE [LARGE SCALE GENOMIC DNA]</scope>
    <source>
        <strain evidence="1 2">Y57</strain>
    </source>
</reference>
<evidence type="ECO:0000313" key="2">
    <source>
        <dbReference type="Proteomes" id="UP000663992"/>
    </source>
</evidence>
<dbReference type="RefSeq" id="WP_206593141.1">
    <property type="nucleotide sequence ID" value="NZ_JAFKCS010000003.1"/>
</dbReference>